<reference evidence="3" key="1">
    <citation type="submission" date="2011-07" db="EMBL/GenBank/DDBJ databases">
        <title>Divergent evolution of antigenic variation in African trypanosomes.</title>
        <authorList>
            <person name="Jackson A.P."/>
            <person name="Berry A."/>
            <person name="Allison H.C."/>
            <person name="Burton P."/>
            <person name="Anderson J."/>
            <person name="Aslett M."/>
            <person name="Brown R."/>
            <person name="Corton N."/>
            <person name="Harris D."/>
            <person name="Hauser H."/>
            <person name="Gamble J."/>
            <person name="Gilderthorp R."/>
            <person name="McQuillan J."/>
            <person name="Quail M.A."/>
            <person name="Sanders M."/>
            <person name="Van Tonder A."/>
            <person name="Ginger M.L."/>
            <person name="Donelson J.E."/>
            <person name="Field M.C."/>
            <person name="Barry J.D."/>
            <person name="Berriman M."/>
            <person name="Hertz-Fowler C."/>
        </authorList>
    </citation>
    <scope>NUCLEOTIDE SEQUENCE [LARGE SCALE GENOMIC DNA]</scope>
    <source>
        <strain evidence="3">IL3000</strain>
    </source>
</reference>
<feature type="transmembrane region" description="Helical" evidence="1">
    <location>
        <begin position="92"/>
        <end position="112"/>
    </location>
</feature>
<dbReference type="VEuPathDB" id="TriTrypDB:TcIL3000_0_53030"/>
<keyword evidence="3" id="KW-1185">Reference proteome</keyword>
<gene>
    <name evidence="2" type="ORF">TCIL3000_0_53030</name>
</gene>
<evidence type="ECO:0000256" key="1">
    <source>
        <dbReference type="SAM" id="Phobius"/>
    </source>
</evidence>
<sequence length="157" mass="17296">MPEVLSFIHYHLGLDFLSLGAVSRFHTGGRDAQMKPCSPLDPRREAAATSISWKPSVDRPGPSSQPPLSFGFTKMSFFLLSIWVWVCKPRLIAYVVCVFLCSTYGAGDGVIVKKGMWFWMVMVVGVGTGTAAEEIRKNHNHHDVEDLCEVLGAAVIL</sequence>
<proteinExistence type="predicted"/>
<dbReference type="EMBL" id="CAEQ01001623">
    <property type="protein sequence ID" value="CCD14710.1"/>
    <property type="molecule type" value="Genomic_DNA"/>
</dbReference>
<protein>
    <submittedName>
        <fullName evidence="2">WGS project CAEQ00000000 data, annotated contig 2143</fullName>
    </submittedName>
</protein>
<keyword evidence="1" id="KW-0812">Transmembrane</keyword>
<accession>F9WBS6</accession>
<name>F9WBS6_TRYCI</name>
<dbReference type="Proteomes" id="UP000000702">
    <property type="component" value="Unassembled WGS sequence"/>
</dbReference>
<dbReference type="AlphaFoldDB" id="F9WBS6"/>
<keyword evidence="1" id="KW-0472">Membrane</keyword>
<comment type="caution">
    <text evidence="2">The sequence shown here is derived from an EMBL/GenBank/DDBJ whole genome shotgun (WGS) entry which is preliminary data.</text>
</comment>
<keyword evidence="1" id="KW-1133">Transmembrane helix</keyword>
<evidence type="ECO:0000313" key="3">
    <source>
        <dbReference type="Proteomes" id="UP000000702"/>
    </source>
</evidence>
<organism evidence="2 3">
    <name type="scientific">Trypanosoma congolense (strain IL3000)</name>
    <dbReference type="NCBI Taxonomy" id="1068625"/>
    <lineage>
        <taxon>Eukaryota</taxon>
        <taxon>Discoba</taxon>
        <taxon>Euglenozoa</taxon>
        <taxon>Kinetoplastea</taxon>
        <taxon>Metakinetoplastina</taxon>
        <taxon>Trypanosomatida</taxon>
        <taxon>Trypanosomatidae</taxon>
        <taxon>Trypanosoma</taxon>
        <taxon>Nannomonas</taxon>
    </lineage>
</organism>
<reference evidence="2 3" key="2">
    <citation type="journal article" date="2012" name="Proc. Natl. Acad. Sci. U.S.A.">
        <title>Antigenic diversity is generated by distinct evolutionary mechanisms in African trypanosome species.</title>
        <authorList>
            <person name="Jackson A.P."/>
            <person name="Berry A."/>
            <person name="Aslett M."/>
            <person name="Allison H.C."/>
            <person name="Burton P."/>
            <person name="Vavrova-Anderson J."/>
            <person name="Brown R."/>
            <person name="Browne H."/>
            <person name="Corton N."/>
            <person name="Hauser H."/>
            <person name="Gamble J."/>
            <person name="Gilderthorp R."/>
            <person name="Marcello L."/>
            <person name="McQuillan J."/>
            <person name="Otto T.D."/>
            <person name="Quail M.A."/>
            <person name="Sanders M.J."/>
            <person name="van Tonder A."/>
            <person name="Ginger M.L."/>
            <person name="Field M.C."/>
            <person name="Barry J.D."/>
            <person name="Hertz-Fowler C."/>
            <person name="Berriman M."/>
        </authorList>
    </citation>
    <scope>NUCLEOTIDE SEQUENCE [LARGE SCALE GENOMIC DNA]</scope>
    <source>
        <strain evidence="2 3">IL3000</strain>
    </source>
</reference>
<evidence type="ECO:0000313" key="2">
    <source>
        <dbReference type="EMBL" id="CCD14710.1"/>
    </source>
</evidence>
<feature type="transmembrane region" description="Helical" evidence="1">
    <location>
        <begin position="68"/>
        <end position="86"/>
    </location>
</feature>